<reference evidence="1 2" key="1">
    <citation type="submission" date="2020-08" db="EMBL/GenBank/DDBJ databases">
        <title>Genomic Encyclopedia of Type Strains, Phase IV (KMG-IV): sequencing the most valuable type-strain genomes for metagenomic binning, comparative biology and taxonomic classification.</title>
        <authorList>
            <person name="Goeker M."/>
        </authorList>
    </citation>
    <scope>NUCLEOTIDE SEQUENCE [LARGE SCALE GENOMIC DNA]</scope>
    <source>
        <strain evidence="1 2">DSM 29514</strain>
    </source>
</reference>
<dbReference type="Pfam" id="PF11927">
    <property type="entry name" value="HODM_asu-like"/>
    <property type="match status" value="1"/>
</dbReference>
<dbReference type="RefSeq" id="WP_343048717.1">
    <property type="nucleotide sequence ID" value="NZ_CP049250.1"/>
</dbReference>
<name>A0A7W6LGF5_9HYPH</name>
<evidence type="ECO:0000313" key="1">
    <source>
        <dbReference type="EMBL" id="MBB4143914.1"/>
    </source>
</evidence>
<dbReference type="AlphaFoldDB" id="A0A7W6LGF5"/>
<gene>
    <name evidence="1" type="ORF">GGQ72_002466</name>
</gene>
<dbReference type="EMBL" id="JACIEC010000002">
    <property type="protein sequence ID" value="MBB4143914.1"/>
    <property type="molecule type" value="Genomic_DNA"/>
</dbReference>
<dbReference type="Proteomes" id="UP000519897">
    <property type="component" value="Unassembled WGS sequence"/>
</dbReference>
<protein>
    <recommendedName>
        <fullName evidence="3">DUF3445 domain-containing protein</fullName>
    </recommendedName>
</protein>
<dbReference type="InterPro" id="IPR021848">
    <property type="entry name" value="HODM_asu-like"/>
</dbReference>
<accession>A0A7W6LGF5</accession>
<proteinExistence type="predicted"/>
<comment type="caution">
    <text evidence="1">The sequence shown here is derived from an EMBL/GenBank/DDBJ whole genome shotgun (WGS) entry which is preliminary data.</text>
</comment>
<keyword evidence="2" id="KW-1185">Reference proteome</keyword>
<evidence type="ECO:0008006" key="3">
    <source>
        <dbReference type="Google" id="ProtNLM"/>
    </source>
</evidence>
<evidence type="ECO:0000313" key="2">
    <source>
        <dbReference type="Proteomes" id="UP000519897"/>
    </source>
</evidence>
<sequence>MPDRRADLMPLTHTPYARRLRPFTIGLSSLDPSRWIEPDQHLPRYVREKQKLAGERLHDVFRATHDSLDAQQECLDCLLLHLERDHPHVYRRDGSTISFAGQQIDLADEAVPPLMRAGFLVQDDLVIMRRRATGWHIAAAHLSFPSSWVLAEKFDRPMEEIHAHVPGFQGGTRNAMMVNRIFDNLLPEQPAERFNWSINWQEKLYHPESGRNDAAEPETAVVRVERQTLTKLPVTGDIVFTIRIYLDPVSLFATHPDGSRMALALADQLDGLSGEQAAYKGLDRQRSPLVQRLRQMALSKNQF</sequence>
<organism evidence="1 2">
    <name type="scientific">Rhizobium rhizoryzae</name>
    <dbReference type="NCBI Taxonomy" id="451876"/>
    <lineage>
        <taxon>Bacteria</taxon>
        <taxon>Pseudomonadati</taxon>
        <taxon>Pseudomonadota</taxon>
        <taxon>Alphaproteobacteria</taxon>
        <taxon>Hyphomicrobiales</taxon>
        <taxon>Rhizobiaceae</taxon>
        <taxon>Rhizobium/Agrobacterium group</taxon>
        <taxon>Rhizobium</taxon>
    </lineage>
</organism>